<feature type="transmembrane region" description="Helical" evidence="1">
    <location>
        <begin position="69"/>
        <end position="91"/>
    </location>
</feature>
<keyword evidence="1" id="KW-0812">Transmembrane</keyword>
<accession>A0A840Q318</accession>
<dbReference type="AlphaFoldDB" id="A0A840Q318"/>
<proteinExistence type="predicted"/>
<feature type="transmembrane region" description="Helical" evidence="1">
    <location>
        <begin position="12"/>
        <end position="33"/>
    </location>
</feature>
<evidence type="ECO:0000313" key="2">
    <source>
        <dbReference type="EMBL" id="MBB5154884.1"/>
    </source>
</evidence>
<keyword evidence="1" id="KW-0472">Membrane</keyword>
<feature type="transmembrane region" description="Helical" evidence="1">
    <location>
        <begin position="39"/>
        <end position="57"/>
    </location>
</feature>
<organism evidence="2 3">
    <name type="scientific">Saccharopolyspora phatthalungensis</name>
    <dbReference type="NCBI Taxonomy" id="664693"/>
    <lineage>
        <taxon>Bacteria</taxon>
        <taxon>Bacillati</taxon>
        <taxon>Actinomycetota</taxon>
        <taxon>Actinomycetes</taxon>
        <taxon>Pseudonocardiales</taxon>
        <taxon>Pseudonocardiaceae</taxon>
        <taxon>Saccharopolyspora</taxon>
    </lineage>
</organism>
<reference evidence="2 3" key="1">
    <citation type="submission" date="2020-08" db="EMBL/GenBank/DDBJ databases">
        <title>Sequencing the genomes of 1000 actinobacteria strains.</title>
        <authorList>
            <person name="Klenk H.-P."/>
        </authorList>
    </citation>
    <scope>NUCLEOTIDE SEQUENCE [LARGE SCALE GENOMIC DNA]</scope>
    <source>
        <strain evidence="2 3">DSM 45584</strain>
    </source>
</reference>
<dbReference type="Proteomes" id="UP000584374">
    <property type="component" value="Unassembled WGS sequence"/>
</dbReference>
<dbReference type="InterPro" id="IPR021385">
    <property type="entry name" value="DUF3017"/>
</dbReference>
<dbReference type="RefSeq" id="WP_184726319.1">
    <property type="nucleotide sequence ID" value="NZ_JACHIW010000001.1"/>
</dbReference>
<protein>
    <submittedName>
        <fullName evidence="2">Putative membrane protein</fullName>
    </submittedName>
</protein>
<dbReference type="Pfam" id="PF11222">
    <property type="entry name" value="DUF3017"/>
    <property type="match status" value="1"/>
</dbReference>
<evidence type="ECO:0000313" key="3">
    <source>
        <dbReference type="Proteomes" id="UP000584374"/>
    </source>
</evidence>
<name>A0A840Q318_9PSEU</name>
<evidence type="ECO:0000256" key="1">
    <source>
        <dbReference type="SAM" id="Phobius"/>
    </source>
</evidence>
<dbReference type="EMBL" id="JACHIW010000001">
    <property type="protein sequence ID" value="MBB5154884.1"/>
    <property type="molecule type" value="Genomic_DNA"/>
</dbReference>
<keyword evidence="3" id="KW-1185">Reference proteome</keyword>
<gene>
    <name evidence="2" type="ORF">BJ970_002418</name>
</gene>
<comment type="caution">
    <text evidence="2">The sequence shown here is derived from an EMBL/GenBank/DDBJ whole genome shotgun (WGS) entry which is preliminary data.</text>
</comment>
<sequence length="97" mass="10258">MSERFGGRSQLSVHVPFGLVLLIVLIGLLLVALGHWRRGSVLLGFALLLAAATRAVIPQERMGLLAIRSKAVDVLLYSGFALVIIAVAITIRGGLLG</sequence>
<keyword evidence="1" id="KW-1133">Transmembrane helix</keyword>